<feature type="compositionally biased region" description="Basic and acidic residues" evidence="5">
    <location>
        <begin position="86"/>
        <end position="104"/>
    </location>
</feature>
<dbReference type="OrthoDB" id="2919105at2759"/>
<keyword evidence="8" id="KW-1185">Reference proteome</keyword>
<evidence type="ECO:0000256" key="4">
    <source>
        <dbReference type="PROSITE-ProRule" id="PRU00236"/>
    </source>
</evidence>
<evidence type="ECO:0000313" key="8">
    <source>
        <dbReference type="Proteomes" id="UP000756346"/>
    </source>
</evidence>
<dbReference type="GO" id="GO:0070403">
    <property type="term" value="F:NAD+ binding"/>
    <property type="evidence" value="ECO:0007669"/>
    <property type="project" value="InterPro"/>
</dbReference>
<feature type="compositionally biased region" description="Polar residues" evidence="5">
    <location>
        <begin position="902"/>
        <end position="913"/>
    </location>
</feature>
<comment type="similarity">
    <text evidence="1">Belongs to the sirtuin family. Class I subfamily.</text>
</comment>
<reference evidence="7" key="1">
    <citation type="journal article" date="2021" name="Nat. Commun.">
        <title>Genetic determinants of endophytism in the Arabidopsis root mycobiome.</title>
        <authorList>
            <person name="Mesny F."/>
            <person name="Miyauchi S."/>
            <person name="Thiergart T."/>
            <person name="Pickel B."/>
            <person name="Atanasova L."/>
            <person name="Karlsson M."/>
            <person name="Huettel B."/>
            <person name="Barry K.W."/>
            <person name="Haridas S."/>
            <person name="Chen C."/>
            <person name="Bauer D."/>
            <person name="Andreopoulos W."/>
            <person name="Pangilinan J."/>
            <person name="LaButti K."/>
            <person name="Riley R."/>
            <person name="Lipzen A."/>
            <person name="Clum A."/>
            <person name="Drula E."/>
            <person name="Henrissat B."/>
            <person name="Kohler A."/>
            <person name="Grigoriev I.V."/>
            <person name="Martin F.M."/>
            <person name="Hacquard S."/>
        </authorList>
    </citation>
    <scope>NUCLEOTIDE SEQUENCE</scope>
    <source>
        <strain evidence="7">MPI-CAGE-CH-0230</strain>
    </source>
</reference>
<keyword evidence="3" id="KW-0520">NAD</keyword>
<dbReference type="InterPro" id="IPR050134">
    <property type="entry name" value="NAD-dep_sirtuin_deacylases"/>
</dbReference>
<dbReference type="InterPro" id="IPR029035">
    <property type="entry name" value="DHS-like_NAD/FAD-binding_dom"/>
</dbReference>
<comment type="caution">
    <text evidence="4">Lacks conserved residue(s) required for the propagation of feature annotation.</text>
</comment>
<evidence type="ECO:0000313" key="7">
    <source>
        <dbReference type="EMBL" id="KAH7035760.1"/>
    </source>
</evidence>
<feature type="region of interest" description="Disordered" evidence="5">
    <location>
        <begin position="753"/>
        <end position="772"/>
    </location>
</feature>
<dbReference type="InterPro" id="IPR003000">
    <property type="entry name" value="Sirtuin"/>
</dbReference>
<feature type="region of interest" description="Disordered" evidence="5">
    <location>
        <begin position="639"/>
        <end position="661"/>
    </location>
</feature>
<accession>A0A9P9BTA9</accession>
<dbReference type="GeneID" id="70187977"/>
<feature type="compositionally biased region" description="Polar residues" evidence="5">
    <location>
        <begin position="186"/>
        <end position="200"/>
    </location>
</feature>
<keyword evidence="2" id="KW-0808">Transferase</keyword>
<evidence type="ECO:0000256" key="5">
    <source>
        <dbReference type="SAM" id="MobiDB-lite"/>
    </source>
</evidence>
<dbReference type="GO" id="GO:0017136">
    <property type="term" value="F:histone deacetylase activity, NAD-dependent"/>
    <property type="evidence" value="ECO:0007669"/>
    <property type="project" value="TreeGrafter"/>
</dbReference>
<dbReference type="AlphaFoldDB" id="A0A9P9BTA9"/>
<feature type="region of interest" description="Disordered" evidence="5">
    <location>
        <begin position="153"/>
        <end position="215"/>
    </location>
</feature>
<evidence type="ECO:0000256" key="2">
    <source>
        <dbReference type="ARBA" id="ARBA00022679"/>
    </source>
</evidence>
<feature type="region of interest" description="Disordered" evidence="5">
    <location>
        <begin position="65"/>
        <end position="113"/>
    </location>
</feature>
<evidence type="ECO:0000256" key="1">
    <source>
        <dbReference type="ARBA" id="ARBA00006924"/>
    </source>
</evidence>
<proteinExistence type="inferred from homology"/>
<dbReference type="Pfam" id="PF02146">
    <property type="entry name" value="SIR2"/>
    <property type="match status" value="3"/>
</dbReference>
<dbReference type="RefSeq" id="XP_046015853.1">
    <property type="nucleotide sequence ID" value="XM_046158431.1"/>
</dbReference>
<feature type="compositionally biased region" description="Polar residues" evidence="5">
    <location>
        <begin position="643"/>
        <end position="661"/>
    </location>
</feature>
<dbReference type="GO" id="GO:0005634">
    <property type="term" value="C:nucleus"/>
    <property type="evidence" value="ECO:0007669"/>
    <property type="project" value="TreeGrafter"/>
</dbReference>
<feature type="compositionally biased region" description="Polar residues" evidence="5">
    <location>
        <begin position="153"/>
        <end position="180"/>
    </location>
</feature>
<feature type="compositionally biased region" description="Acidic residues" evidence="5">
    <location>
        <begin position="201"/>
        <end position="211"/>
    </location>
</feature>
<feature type="compositionally biased region" description="Low complexity" evidence="5">
    <location>
        <begin position="252"/>
        <end position="262"/>
    </location>
</feature>
<feature type="domain" description="Deacetylase sirtuin-type" evidence="6">
    <location>
        <begin position="7"/>
        <end position="621"/>
    </location>
</feature>
<dbReference type="InterPro" id="IPR026590">
    <property type="entry name" value="Ssirtuin_cat_dom"/>
</dbReference>
<evidence type="ECO:0000256" key="3">
    <source>
        <dbReference type="ARBA" id="ARBA00023027"/>
    </source>
</evidence>
<sequence length="1024" mass="112391">MPTLQVTPRSSDLLQTVADTLGKSRRVVVITGAGISTNSGIPDFRSQNGLYSLIQSQYDKAQASALARDDEDEFESSGRAAKRRRTSIDRASTEDRDASEHENSEAEDTNLTEGDSIQALELPSLPPLHPNPVAKLTCDEVLARNHAPLTTAPSITRLTRSRASGISDTTQQGGSYSDPSVMSHESAISNPGLSTTSSQTDEMDSPDEGEDSIQCVPYRTPKKSRLAAMFSSSPLSSPPPILWDPYENALPSTDISSQPASDSSDDSDAENAEHSVNFFSTSQGTRLRTMKGRDLFDSNIWADPVKTSVFYRFATSLRQKVKDIEPTATHRFIAQLRDVGKLARVYTQNIDEIEKKLGLSTDLNHGAGSKRRRSAKAVMQLQAEQSSENIQQTVGEGSQELSSQFVDKLPGAVDNADSLERREQKRPRATIPPERGVECVFLHGSLSSLRCFLCGKVADWDEDDRESCTLSGEQPECPHCAGAAAARVEKGRRALGVGKLRPDIVLYGEEHPQSDLISPIVQHDLSAGPDVLLILGTSLRVHGLKIMVKEFAKSVHSKGGKVVFVNFTKPSESVWGDVLDYWIEWDCDAWVNDLRERRPSLWMSTEEVQEQDRQRREIIAEKKRESLIRRENTIEKRRESLGEKQTTCNDSSRVPAKNPQSMRNDMQCGAYLVWEIMQSLAKIGKRPFDNLATIVEAPLRAKETPIPPPTLPVFARLLREKPSITMSAVNEPARVEVTAGTALCAPASTPAQKLAGDISSTPAKRKRARKSAPANLCSALEAGLEANMSSTVPRHQPQLSSIQQFKKAAGSLPRASDADAVVRMSVLSRPPSPMALAATIISPSQSIPDVSAASIGAAVKSNPRRRKPKVIYDPTPEKEVRQAGKRLLPPPIPSPPTRPEQRQGQEGTPQFESRTFLPRLSVEATGPAPFLEMKLQLSPLQYPVRNIRPAPYVFPEETFRMSFSDPLRKLGYHGIPEPMAVTAPQLPGSPEDARQDVERAASEQLLREEEAAQTLAWMQGISGR</sequence>
<protein>
    <recommendedName>
        <fullName evidence="6">Deacetylase sirtuin-type domain-containing protein</fullName>
    </recommendedName>
</protein>
<name>A0A9P9BTA9_9PEZI</name>
<dbReference type="PANTHER" id="PTHR11085:SF8">
    <property type="entry name" value="NAD-DEPENDENT HISTONE DEACETYLASE HST3"/>
    <property type="match status" value="1"/>
</dbReference>
<dbReference type="EMBL" id="JAGTJQ010000003">
    <property type="protein sequence ID" value="KAH7035760.1"/>
    <property type="molecule type" value="Genomic_DNA"/>
</dbReference>
<feature type="compositionally biased region" description="Pro residues" evidence="5">
    <location>
        <begin position="888"/>
        <end position="898"/>
    </location>
</feature>
<evidence type="ECO:0000259" key="6">
    <source>
        <dbReference type="PROSITE" id="PS50305"/>
    </source>
</evidence>
<dbReference type="Gene3D" id="3.40.50.1220">
    <property type="entry name" value="TPP-binding domain"/>
    <property type="match status" value="2"/>
</dbReference>
<feature type="region of interest" description="Disordered" evidence="5">
    <location>
        <begin position="229"/>
        <end position="277"/>
    </location>
</feature>
<dbReference type="Proteomes" id="UP000756346">
    <property type="component" value="Unassembled WGS sequence"/>
</dbReference>
<organism evidence="7 8">
    <name type="scientific">Microdochium trichocladiopsis</name>
    <dbReference type="NCBI Taxonomy" id="1682393"/>
    <lineage>
        <taxon>Eukaryota</taxon>
        <taxon>Fungi</taxon>
        <taxon>Dikarya</taxon>
        <taxon>Ascomycota</taxon>
        <taxon>Pezizomycotina</taxon>
        <taxon>Sordariomycetes</taxon>
        <taxon>Xylariomycetidae</taxon>
        <taxon>Xylariales</taxon>
        <taxon>Microdochiaceae</taxon>
        <taxon>Microdochium</taxon>
    </lineage>
</organism>
<comment type="caution">
    <text evidence="7">The sequence shown here is derived from an EMBL/GenBank/DDBJ whole genome shotgun (WGS) entry which is preliminary data.</text>
</comment>
<feature type="region of interest" description="Disordered" evidence="5">
    <location>
        <begin position="858"/>
        <end position="917"/>
    </location>
</feature>
<dbReference type="PROSITE" id="PS50305">
    <property type="entry name" value="SIRTUIN"/>
    <property type="match status" value="1"/>
</dbReference>
<gene>
    <name evidence="7" type="ORF">B0I36DRAFT_361089</name>
</gene>
<dbReference type="PANTHER" id="PTHR11085">
    <property type="entry name" value="NAD-DEPENDENT PROTEIN DEACYLASE SIRTUIN-5, MITOCHONDRIAL-RELATED"/>
    <property type="match status" value="1"/>
</dbReference>
<dbReference type="SUPFAM" id="SSF52467">
    <property type="entry name" value="DHS-like NAD/FAD-binding domain"/>
    <property type="match status" value="2"/>
</dbReference>